<evidence type="ECO:0000313" key="2">
    <source>
        <dbReference type="EMBL" id="PIC29147.1"/>
    </source>
</evidence>
<protein>
    <submittedName>
        <fullName evidence="2">Uncharacterized protein</fullName>
    </submittedName>
</protein>
<gene>
    <name evidence="2" type="primary">Cnig_chr_V.g20834</name>
    <name evidence="2" type="ORF">B9Z55_020834</name>
</gene>
<dbReference type="Proteomes" id="UP000230233">
    <property type="component" value="Chromosome V"/>
</dbReference>
<sequence>MNCRKFIISAPECCGSNGPAISSSTFSKYTFGIIQRVNHIGGLIILSYLRSDQSSLYKLKKPTTRCLHSPSFQSVQLYEDRLDGSTSKEGQGWMRMDHEDNSEED</sequence>
<proteinExistence type="predicted"/>
<dbReference type="EMBL" id="PDUG01000005">
    <property type="protein sequence ID" value="PIC29147.1"/>
    <property type="molecule type" value="Genomic_DNA"/>
</dbReference>
<evidence type="ECO:0000256" key="1">
    <source>
        <dbReference type="SAM" id="MobiDB-lite"/>
    </source>
</evidence>
<keyword evidence="3" id="KW-1185">Reference proteome</keyword>
<comment type="caution">
    <text evidence="2">The sequence shown here is derived from an EMBL/GenBank/DDBJ whole genome shotgun (WGS) entry which is preliminary data.</text>
</comment>
<dbReference type="OrthoDB" id="5893103at2759"/>
<reference evidence="3" key="1">
    <citation type="submission" date="2017-10" db="EMBL/GenBank/DDBJ databases">
        <title>Rapid genome shrinkage in a self-fertile nematode reveals novel sperm competition proteins.</title>
        <authorList>
            <person name="Yin D."/>
            <person name="Schwarz E.M."/>
            <person name="Thomas C.G."/>
            <person name="Felde R.L."/>
            <person name="Korf I.F."/>
            <person name="Cutter A.D."/>
            <person name="Schartner C.M."/>
            <person name="Ralston E.J."/>
            <person name="Meyer B.J."/>
            <person name="Haag E.S."/>
        </authorList>
    </citation>
    <scope>NUCLEOTIDE SEQUENCE [LARGE SCALE GENOMIC DNA]</scope>
    <source>
        <strain evidence="3">JU1422</strain>
    </source>
</reference>
<dbReference type="AlphaFoldDB" id="A0A2G5TPD2"/>
<name>A0A2G5TPD2_9PELO</name>
<accession>A0A2G5TPD2</accession>
<evidence type="ECO:0000313" key="3">
    <source>
        <dbReference type="Proteomes" id="UP000230233"/>
    </source>
</evidence>
<organism evidence="2 3">
    <name type="scientific">Caenorhabditis nigoni</name>
    <dbReference type="NCBI Taxonomy" id="1611254"/>
    <lineage>
        <taxon>Eukaryota</taxon>
        <taxon>Metazoa</taxon>
        <taxon>Ecdysozoa</taxon>
        <taxon>Nematoda</taxon>
        <taxon>Chromadorea</taxon>
        <taxon>Rhabditida</taxon>
        <taxon>Rhabditina</taxon>
        <taxon>Rhabditomorpha</taxon>
        <taxon>Rhabditoidea</taxon>
        <taxon>Rhabditidae</taxon>
        <taxon>Peloderinae</taxon>
        <taxon>Caenorhabditis</taxon>
    </lineage>
</organism>
<feature type="region of interest" description="Disordered" evidence="1">
    <location>
        <begin position="82"/>
        <end position="105"/>
    </location>
</feature>